<dbReference type="Proteomes" id="UP001321520">
    <property type="component" value="Chromosome"/>
</dbReference>
<dbReference type="CDD" id="cd00038">
    <property type="entry name" value="CAP_ED"/>
    <property type="match status" value="1"/>
</dbReference>
<evidence type="ECO:0000313" key="2">
    <source>
        <dbReference type="EMBL" id="WKD49239.1"/>
    </source>
</evidence>
<organism evidence="2 3">
    <name type="scientific">Microbulbifer spongiae</name>
    <dbReference type="NCBI Taxonomy" id="2944933"/>
    <lineage>
        <taxon>Bacteria</taxon>
        <taxon>Pseudomonadati</taxon>
        <taxon>Pseudomonadota</taxon>
        <taxon>Gammaproteobacteria</taxon>
        <taxon>Cellvibrionales</taxon>
        <taxon>Microbulbiferaceae</taxon>
        <taxon>Microbulbifer</taxon>
    </lineage>
</organism>
<keyword evidence="3" id="KW-1185">Reference proteome</keyword>
<dbReference type="InterPro" id="IPR000595">
    <property type="entry name" value="cNMP-bd_dom"/>
</dbReference>
<proteinExistence type="predicted"/>
<evidence type="ECO:0000313" key="3">
    <source>
        <dbReference type="Proteomes" id="UP001321520"/>
    </source>
</evidence>
<dbReference type="EMBL" id="CP098023">
    <property type="protein sequence ID" value="WKD49239.1"/>
    <property type="molecule type" value="Genomic_DNA"/>
</dbReference>
<dbReference type="PROSITE" id="PS50042">
    <property type="entry name" value="CNMP_BINDING_3"/>
    <property type="match status" value="1"/>
</dbReference>
<dbReference type="SUPFAM" id="SSF51206">
    <property type="entry name" value="cAMP-binding domain-like"/>
    <property type="match status" value="1"/>
</dbReference>
<dbReference type="InterPro" id="IPR014710">
    <property type="entry name" value="RmlC-like_jellyroll"/>
</dbReference>
<dbReference type="Gene3D" id="2.60.120.10">
    <property type="entry name" value="Jelly Rolls"/>
    <property type="match status" value="1"/>
</dbReference>
<dbReference type="RefSeq" id="WP_301415029.1">
    <property type="nucleotide sequence ID" value="NZ_CP098023.1"/>
</dbReference>
<name>A0ABY9E864_9GAMM</name>
<dbReference type="InterPro" id="IPR018490">
    <property type="entry name" value="cNMP-bd_dom_sf"/>
</dbReference>
<feature type="domain" description="Cyclic nucleotide-binding" evidence="1">
    <location>
        <begin position="23"/>
        <end position="136"/>
    </location>
</feature>
<dbReference type="Pfam" id="PF00027">
    <property type="entry name" value="cNMP_binding"/>
    <property type="match status" value="1"/>
</dbReference>
<protein>
    <submittedName>
        <fullName evidence="2">Cyclic nucleotide-binding domain-containing protein</fullName>
    </submittedName>
</protein>
<accession>A0ABY9E864</accession>
<evidence type="ECO:0000259" key="1">
    <source>
        <dbReference type="PROSITE" id="PS50042"/>
    </source>
</evidence>
<gene>
    <name evidence="2" type="ORF">M8T91_15245</name>
</gene>
<sequence length="236" mass="27114">MEIKPLIDYPRDAVDRLLNTIHLFRDIRASSEWQYTVLLKRSRLVSLQPGEQLLRAGEVDQWLYFLLRGELQVHVDTAGEMTEMAAERLLAVIRPGELFGDLSMLLSEPRSANVLASRHSRDTQVLGLDCTLFSDLDDLSLLQLPAKLIFYRNMVHSLRWKLEVYRSKYPGHQLADSHRKIKLYTGPKRCREELLALSEQARGLARILLDWNAEFGSGELVDGESDMQDFLESMLS</sequence>
<reference evidence="2 3" key="1">
    <citation type="submission" date="2022-05" db="EMBL/GenBank/DDBJ databases">
        <title>Microbulbifer sp. nov., isolated from sponge.</title>
        <authorList>
            <person name="Gao L."/>
        </authorList>
    </citation>
    <scope>NUCLEOTIDE SEQUENCE [LARGE SCALE GENOMIC DNA]</scope>
    <source>
        <strain evidence="2 3">MI-G</strain>
    </source>
</reference>
<dbReference type="SMART" id="SM00100">
    <property type="entry name" value="cNMP"/>
    <property type="match status" value="1"/>
</dbReference>